<dbReference type="InterPro" id="IPR005804">
    <property type="entry name" value="FA_desaturase_dom"/>
</dbReference>
<feature type="transmembrane region" description="Helical" evidence="2">
    <location>
        <begin position="12"/>
        <end position="31"/>
    </location>
</feature>
<name>A0ABX7P4H4_9BACT</name>
<dbReference type="RefSeq" id="WP_206726945.1">
    <property type="nucleotide sequence ID" value="NZ_CP071090.1"/>
</dbReference>
<evidence type="ECO:0000259" key="3">
    <source>
        <dbReference type="Pfam" id="PF00487"/>
    </source>
</evidence>
<dbReference type="Proteomes" id="UP000662747">
    <property type="component" value="Chromosome"/>
</dbReference>
<gene>
    <name evidence="4" type="ORF">JY651_10865</name>
</gene>
<proteinExistence type="predicted"/>
<feature type="transmembrane region" description="Helical" evidence="2">
    <location>
        <begin position="43"/>
        <end position="62"/>
    </location>
</feature>
<keyword evidence="2" id="KW-0812">Transmembrane</keyword>
<keyword evidence="2" id="KW-1133">Transmembrane helix</keyword>
<feature type="transmembrane region" description="Helical" evidence="2">
    <location>
        <begin position="189"/>
        <end position="218"/>
    </location>
</feature>
<keyword evidence="5" id="KW-1185">Reference proteome</keyword>
<accession>A0ABX7P4H4</accession>
<dbReference type="PANTHER" id="PTHR12879:SF8">
    <property type="entry name" value="SPHINGOLIPID DELTA(4)-DESATURASE DES1"/>
    <property type="match status" value="1"/>
</dbReference>
<evidence type="ECO:0000313" key="4">
    <source>
        <dbReference type="EMBL" id="QSQ25390.1"/>
    </source>
</evidence>
<feature type="region of interest" description="Disordered" evidence="1">
    <location>
        <begin position="312"/>
        <end position="332"/>
    </location>
</feature>
<evidence type="ECO:0000313" key="5">
    <source>
        <dbReference type="Proteomes" id="UP000662747"/>
    </source>
</evidence>
<dbReference type="CDD" id="cd01060">
    <property type="entry name" value="Membrane-FADS-like"/>
    <property type="match status" value="1"/>
</dbReference>
<sequence>MKVWKNSPLDAVMLGLSLVQTAVMVWLAASWEHASILQRVGGFGLLVFMMTYNIIIISHLFTHTPWFESRWLNGLVSMLNSLNIGQSVQAYQLTHVRNHHRYNNDRKAADGHTRDKSSTFEDGQGGEHDSVWHYAFGGALHTVLGTARNTVAVWRLWGVGPQESALHELATKDPVRRARELRQVRLDRVAHVVGLGVFLALSWQWTLVCYVPAFYLALAFVNVQNYYEHYGAVPESRYTDSVSHYGRLYNLLTFNDGYHQEHHLRPQTHWSRMPVVRREHGSALDSVDRVVSPVPAIVGFLYRSRPLLYRKATADAPPPPPEESSERNLLVG</sequence>
<dbReference type="PANTHER" id="PTHR12879">
    <property type="entry name" value="SPHINGOLIPID DELTA 4 DESATURASE/C-4 HYDROXYLASE PROTEIN DES2"/>
    <property type="match status" value="1"/>
</dbReference>
<evidence type="ECO:0000256" key="2">
    <source>
        <dbReference type="SAM" id="Phobius"/>
    </source>
</evidence>
<feature type="region of interest" description="Disordered" evidence="1">
    <location>
        <begin position="102"/>
        <end position="126"/>
    </location>
</feature>
<reference evidence="4 5" key="1">
    <citation type="submission" date="2021-02" db="EMBL/GenBank/DDBJ databases">
        <title>De Novo genome assembly of isolated myxobacteria.</title>
        <authorList>
            <person name="Stevens D.C."/>
        </authorList>
    </citation>
    <scope>NUCLEOTIDE SEQUENCE [LARGE SCALE GENOMIC DNA]</scope>
    <source>
        <strain evidence="5">SCPEA02</strain>
    </source>
</reference>
<organism evidence="4 5">
    <name type="scientific">Pyxidicoccus parkwayensis</name>
    <dbReference type="NCBI Taxonomy" id="2813578"/>
    <lineage>
        <taxon>Bacteria</taxon>
        <taxon>Pseudomonadati</taxon>
        <taxon>Myxococcota</taxon>
        <taxon>Myxococcia</taxon>
        <taxon>Myxococcales</taxon>
        <taxon>Cystobacterineae</taxon>
        <taxon>Myxococcaceae</taxon>
        <taxon>Pyxidicoccus</taxon>
    </lineage>
</organism>
<dbReference type="EMBL" id="CP071090">
    <property type="protein sequence ID" value="QSQ25390.1"/>
    <property type="molecule type" value="Genomic_DNA"/>
</dbReference>
<dbReference type="Pfam" id="PF00487">
    <property type="entry name" value="FA_desaturase"/>
    <property type="match status" value="1"/>
</dbReference>
<evidence type="ECO:0000256" key="1">
    <source>
        <dbReference type="SAM" id="MobiDB-lite"/>
    </source>
</evidence>
<feature type="domain" description="Fatty acid desaturase" evidence="3">
    <location>
        <begin position="44"/>
        <end position="285"/>
    </location>
</feature>
<keyword evidence="2" id="KW-0472">Membrane</keyword>
<protein>
    <submittedName>
        <fullName evidence="4">Fatty acid desaturase</fullName>
    </submittedName>
</protein>